<dbReference type="InterPro" id="IPR037218">
    <property type="entry name" value="PTPA_sf"/>
</dbReference>
<accession>A0AAV2IE11</accession>
<keyword evidence="5 10" id="KW-0963">Cytoplasm</keyword>
<dbReference type="CDD" id="cd04087">
    <property type="entry name" value="PTPA"/>
    <property type="match status" value="1"/>
</dbReference>
<dbReference type="PANTHER" id="PTHR10012:SF0">
    <property type="entry name" value="SERINE_THREONINE-PROTEIN PHOSPHATASE 2A ACTIVATOR"/>
    <property type="match status" value="1"/>
</dbReference>
<comment type="function">
    <text evidence="10">PPIases accelerate the folding of proteins. It catalyzes the cis-trans isomerization of proline imidic peptide bonds in oligopeptides.</text>
</comment>
<evidence type="ECO:0000256" key="9">
    <source>
        <dbReference type="ARBA" id="ARBA00044820"/>
    </source>
</evidence>
<dbReference type="InterPro" id="IPR043170">
    <property type="entry name" value="PTPA_C_lid"/>
</dbReference>
<dbReference type="InterPro" id="IPR004327">
    <property type="entry name" value="Phstyr_phstse_ac"/>
</dbReference>
<comment type="catalytic activity">
    <reaction evidence="1 10">
        <text>[protein]-peptidylproline (omega=180) = [protein]-peptidylproline (omega=0)</text>
        <dbReference type="Rhea" id="RHEA:16237"/>
        <dbReference type="Rhea" id="RHEA-COMP:10747"/>
        <dbReference type="Rhea" id="RHEA-COMP:10748"/>
        <dbReference type="ChEBI" id="CHEBI:83833"/>
        <dbReference type="ChEBI" id="CHEBI:83834"/>
        <dbReference type="EC" id="5.2.1.8"/>
    </reaction>
</comment>
<dbReference type="GO" id="GO:0005634">
    <property type="term" value="C:nucleus"/>
    <property type="evidence" value="ECO:0007669"/>
    <property type="project" value="TreeGrafter"/>
</dbReference>
<protein>
    <recommendedName>
        <fullName evidence="8 10">Serine/threonine-protein phosphatase 2A activator</fullName>
        <ecNumber evidence="4 10">5.2.1.8</ecNumber>
    </recommendedName>
    <alternativeName>
        <fullName evidence="9 10">Phosphotyrosyl phosphatase activator</fullName>
    </alternativeName>
</protein>
<reference evidence="11 12" key="1">
    <citation type="submission" date="2024-04" db="EMBL/GenBank/DDBJ databases">
        <authorList>
            <consortium name="Genoscope - CEA"/>
            <person name="William W."/>
        </authorList>
    </citation>
    <scope>NUCLEOTIDE SEQUENCE [LARGE SCALE GENOMIC DNA]</scope>
</reference>
<dbReference type="Pfam" id="PF03095">
    <property type="entry name" value="PTPA"/>
    <property type="match status" value="1"/>
</dbReference>
<organism evidence="11 12">
    <name type="scientific">Lymnaea stagnalis</name>
    <name type="common">Great pond snail</name>
    <name type="synonym">Helix stagnalis</name>
    <dbReference type="NCBI Taxonomy" id="6523"/>
    <lineage>
        <taxon>Eukaryota</taxon>
        <taxon>Metazoa</taxon>
        <taxon>Spiralia</taxon>
        <taxon>Lophotrochozoa</taxon>
        <taxon>Mollusca</taxon>
        <taxon>Gastropoda</taxon>
        <taxon>Heterobranchia</taxon>
        <taxon>Euthyneura</taxon>
        <taxon>Panpulmonata</taxon>
        <taxon>Hygrophila</taxon>
        <taxon>Lymnaeoidea</taxon>
        <taxon>Lymnaeidae</taxon>
        <taxon>Lymnaea</taxon>
    </lineage>
</organism>
<dbReference type="FunFam" id="1.20.120.1150:FF:000002">
    <property type="entry name" value="Serine/threonine-protein phosphatase 2A activator"/>
    <property type="match status" value="1"/>
</dbReference>
<dbReference type="EC" id="5.2.1.8" evidence="4 10"/>
<evidence type="ECO:0000256" key="8">
    <source>
        <dbReference type="ARBA" id="ARBA00044786"/>
    </source>
</evidence>
<keyword evidence="12" id="KW-1185">Reference proteome</keyword>
<dbReference type="GO" id="GO:0005737">
    <property type="term" value="C:cytoplasm"/>
    <property type="evidence" value="ECO:0007669"/>
    <property type="project" value="UniProtKB-SubCell"/>
</dbReference>
<evidence type="ECO:0000313" key="12">
    <source>
        <dbReference type="Proteomes" id="UP001497497"/>
    </source>
</evidence>
<dbReference type="AlphaFoldDB" id="A0AAV2IE11"/>
<dbReference type="EMBL" id="CAXITT010000623">
    <property type="protein sequence ID" value="CAL1544464.1"/>
    <property type="molecule type" value="Genomic_DNA"/>
</dbReference>
<dbReference type="GO" id="GO:0008160">
    <property type="term" value="F:protein tyrosine phosphatase activator activity"/>
    <property type="evidence" value="ECO:0007669"/>
    <property type="project" value="TreeGrafter"/>
</dbReference>
<comment type="caution">
    <text evidence="11">The sequence shown here is derived from an EMBL/GenBank/DDBJ whole genome shotgun (WGS) entry which is preliminary data.</text>
</comment>
<comment type="similarity">
    <text evidence="3 10">Belongs to the PTPA-type PPIase family.</text>
</comment>
<evidence type="ECO:0000256" key="4">
    <source>
        <dbReference type="ARBA" id="ARBA00013194"/>
    </source>
</evidence>
<dbReference type="GO" id="GO:0000159">
    <property type="term" value="C:protein phosphatase type 2A complex"/>
    <property type="evidence" value="ECO:0007669"/>
    <property type="project" value="TreeGrafter"/>
</dbReference>
<evidence type="ECO:0000256" key="2">
    <source>
        <dbReference type="ARBA" id="ARBA00004496"/>
    </source>
</evidence>
<keyword evidence="7 10" id="KW-0413">Isomerase</keyword>
<evidence type="ECO:0000256" key="3">
    <source>
        <dbReference type="ARBA" id="ARBA00011019"/>
    </source>
</evidence>
<evidence type="ECO:0000256" key="7">
    <source>
        <dbReference type="ARBA" id="ARBA00023235"/>
    </source>
</evidence>
<dbReference type="SUPFAM" id="SSF140984">
    <property type="entry name" value="PTPA-like"/>
    <property type="match status" value="1"/>
</dbReference>
<name>A0AAV2IE11_LYMST</name>
<keyword evidence="6 10" id="KW-0697">Rotamase</keyword>
<evidence type="ECO:0000313" key="11">
    <source>
        <dbReference type="EMBL" id="CAL1544464.1"/>
    </source>
</evidence>
<proteinExistence type="inferred from homology"/>
<evidence type="ECO:0000256" key="5">
    <source>
        <dbReference type="ARBA" id="ARBA00022490"/>
    </source>
</evidence>
<evidence type="ECO:0000256" key="6">
    <source>
        <dbReference type="ARBA" id="ARBA00023110"/>
    </source>
</evidence>
<comment type="subcellular location">
    <subcellularLocation>
        <location evidence="2 10">Cytoplasm</location>
    </subcellularLocation>
</comment>
<dbReference type="GO" id="GO:0003755">
    <property type="term" value="F:peptidyl-prolyl cis-trans isomerase activity"/>
    <property type="evidence" value="ECO:0007669"/>
    <property type="project" value="UniProtKB-KW"/>
</dbReference>
<gene>
    <name evidence="11" type="ORF">GSLYS_00017977001</name>
</gene>
<dbReference type="GO" id="GO:0007052">
    <property type="term" value="P:mitotic spindle organization"/>
    <property type="evidence" value="ECO:0007669"/>
    <property type="project" value="TreeGrafter"/>
</dbReference>
<dbReference type="Proteomes" id="UP001497497">
    <property type="component" value="Unassembled WGS sequence"/>
</dbReference>
<dbReference type="PANTHER" id="PTHR10012">
    <property type="entry name" value="SERINE/THREONINE-PROTEIN PHOSPHATASE 2A REGULATORY SUBUNIT B"/>
    <property type="match status" value="1"/>
</dbReference>
<sequence>MTSSPGSAKEENHLIDVATHTFIIPEKKIKLPNDIPTWEKSQAYSDLLGFLLALNEAVKNKKVSDKYHVSQLVEKVIVLLDQLDVWIDEIPPIEQPQRFGNKAFRTWFNKLKEEGQTLIKQTLPSEYEPAIPEIFTYLIESVGNDTRIDYGTGHELSFVAFLCCLCKIGAFSNNDYTALVLRVFERYMNLVRKLQLTYRMEPAGSHGVWSLDDYQFLPFLLGSSQLLDHPRIKPKSFPNEDIYNGFFKEFIFLSAIKFINQVKTGPFAEHSNQLWGISGVATWSKVNSGLIKMYRAEVLAKFPIVQHFLFGSLLTLDPAPNPPPELEIMPLPTTTGRPLMADSVMPPPMSAPWARFGVNMPPSGVAMSPPPSASMHRPRPPFQ</sequence>
<evidence type="ECO:0000256" key="1">
    <source>
        <dbReference type="ARBA" id="ARBA00000971"/>
    </source>
</evidence>
<dbReference type="Gene3D" id="1.20.120.1150">
    <property type="match status" value="1"/>
</dbReference>
<evidence type="ECO:0000256" key="10">
    <source>
        <dbReference type="RuleBase" id="RU361210"/>
    </source>
</evidence>